<evidence type="ECO:0000256" key="5">
    <source>
        <dbReference type="ARBA" id="ARBA00022821"/>
    </source>
</evidence>
<keyword evidence="15" id="KW-1185">Reference proteome</keyword>
<evidence type="ECO:0000259" key="12">
    <source>
        <dbReference type="Pfam" id="PF23598"/>
    </source>
</evidence>
<accession>A0ABC9ESX6</accession>
<feature type="domain" description="Disease resistance N-terminal" evidence="10">
    <location>
        <begin position="15"/>
        <end position="93"/>
    </location>
</feature>
<keyword evidence="5" id="KW-0611">Plant defense</keyword>
<dbReference type="SUPFAM" id="SSF52540">
    <property type="entry name" value="P-loop containing nucleoside triphosphate hydrolases"/>
    <property type="match status" value="1"/>
</dbReference>
<evidence type="ECO:0000259" key="13">
    <source>
        <dbReference type="Pfam" id="PF25019"/>
    </source>
</evidence>
<keyword evidence="7" id="KW-0175">Coiled coil</keyword>
<evidence type="ECO:0000259" key="11">
    <source>
        <dbReference type="Pfam" id="PF23559"/>
    </source>
</evidence>
<protein>
    <recommendedName>
        <fullName evidence="16">Disease resistance protein RGA3</fullName>
    </recommendedName>
</protein>
<dbReference type="GO" id="GO:0042742">
    <property type="term" value="P:defense response to bacterium"/>
    <property type="evidence" value="ECO:0007669"/>
    <property type="project" value="UniProtKB-ARBA"/>
</dbReference>
<evidence type="ECO:0000256" key="6">
    <source>
        <dbReference type="ARBA" id="ARBA00022840"/>
    </source>
</evidence>
<dbReference type="PRINTS" id="PR00364">
    <property type="entry name" value="DISEASERSIST"/>
</dbReference>
<dbReference type="Gene3D" id="1.20.5.4130">
    <property type="match status" value="1"/>
</dbReference>
<dbReference type="Pfam" id="PF23598">
    <property type="entry name" value="LRR_14"/>
    <property type="match status" value="1"/>
</dbReference>
<dbReference type="EMBL" id="OZ075115">
    <property type="protein sequence ID" value="CAL5062817.1"/>
    <property type="molecule type" value="Genomic_DNA"/>
</dbReference>
<dbReference type="InterPro" id="IPR055414">
    <property type="entry name" value="LRR_R13L4/SHOC2-like"/>
</dbReference>
<feature type="region of interest" description="Disordered" evidence="8">
    <location>
        <begin position="765"/>
        <end position="850"/>
    </location>
</feature>
<evidence type="ECO:0000259" key="10">
    <source>
        <dbReference type="Pfam" id="PF18052"/>
    </source>
</evidence>
<dbReference type="Gene3D" id="1.10.10.10">
    <property type="entry name" value="Winged helix-like DNA-binding domain superfamily/Winged helix DNA-binding domain"/>
    <property type="match status" value="1"/>
</dbReference>
<dbReference type="InterPro" id="IPR041118">
    <property type="entry name" value="Rx_N"/>
</dbReference>
<dbReference type="InterPro" id="IPR056789">
    <property type="entry name" value="LRR_R13L1-DRL21"/>
</dbReference>
<evidence type="ECO:0000259" key="9">
    <source>
        <dbReference type="Pfam" id="PF00931"/>
    </source>
</evidence>
<feature type="domain" description="R13L1/DRL21-like LRR repeat region" evidence="13">
    <location>
        <begin position="850"/>
        <end position="927"/>
    </location>
</feature>
<evidence type="ECO:0000256" key="8">
    <source>
        <dbReference type="SAM" id="MobiDB-lite"/>
    </source>
</evidence>
<dbReference type="InterPro" id="IPR058922">
    <property type="entry name" value="WHD_DRP"/>
</dbReference>
<evidence type="ECO:0000256" key="4">
    <source>
        <dbReference type="ARBA" id="ARBA00022741"/>
    </source>
</evidence>
<evidence type="ECO:0000256" key="1">
    <source>
        <dbReference type="ARBA" id="ARBA00008894"/>
    </source>
</evidence>
<dbReference type="InterPro" id="IPR032675">
    <property type="entry name" value="LRR_dom_sf"/>
</dbReference>
<dbReference type="AlphaFoldDB" id="A0ABC9ESX6"/>
<feature type="compositionally biased region" description="Acidic residues" evidence="8">
    <location>
        <begin position="807"/>
        <end position="842"/>
    </location>
</feature>
<keyword evidence="4" id="KW-0547">Nucleotide-binding</keyword>
<dbReference type="Gene3D" id="1.10.8.430">
    <property type="entry name" value="Helical domain of apoptotic protease-activating factors"/>
    <property type="match status" value="1"/>
</dbReference>
<sequence length="1106" mass="126346">MAAVLDALAPYVKKMVTDMAKEEVGLLLGVSREINKLKNNLGYLQDYVADAEKRRITDASVQSWVKMLKDAMYKAADILELCQLEAMERQEDESSGSGGCLSSLEGLMIMGKNLHDIVHPFLFCLQNPCFAHEAGSRIKKLNEDLQSIRDGVTKFRFVKLGSYEEQGRRPADTALARRKTTSGFDESAIVGDKIQKDTEKLARMLISGRRDDAAAAAVKVVSVVGPGGMGKSTLARKVFASEAVKEEFKTKIWLSVTQQFDRVDLLRSAVTQAKKEPAKGKDESFLEQTLTDALSANRFLLVLDDVWSERAWKEVFQVPVANAARKQPGSRVLLTTRIGDVVLKMGHYHSHSDQLHVSKLDDEDAWSLLKKQLPQREGDFDELKHIGMKIIKKCDGLPLAIKVMGGLLSTRRPNERDWEIVLEKNIEWKKVDPQEEEELNYSVRLSYEDLSPQLKQCFLYYSLFPKGSGFIEDRVISMWISEGFIQHEGTSESGQLDLEEIGKGYHRELVTRNLLEPDDSTDNIWDYTMHDIVRSFAQFVAREEAFVVHEDPTDIRSLLPENQKFRRLSIQIDSEVEWTILEMQEKLRTLLVINCDIKPGGSLANFTSLRVLDISSEESDWLVDSLCQLRHLRYLSFSNTNISRLPSDIDKMWFLQHIQLDNCPKLDKFPDNITKLVRLRYFSFVGSKIDIIPRGFGGLTNLRSLYGFPTKMDGDWCTLEELETLSHLRNLQVENLENVHDSTVAKKARISNKRRLEYLELNCYKEEEEEEGEEEEEDDVATVADDDKDEEEEIKNEENEEGKHIEEEEAEYDDEEEEDSDNLDEKNEEENEEEMQIEEEVEKEVQQIGPEQQQRIEDVFDELCPPPILDVLIISRYYGRRLPNWMHSPAATNFESLRSISLHDITYCTQLPDGLCRIPGLEELIIGHAPAIEHVGADFQSLARGKGGIVTTPFRDLTKLLLQGLSAWMEWDWEEQSRVAMPALENLELTDCRLTHLPPGLASDHRHNLRNISLENLMLLEYLENFPSLVKLSLYNCPELKRISGLSKLRTVDIYDCPKLKVLEGVLELDSMVLDDESWEITGTPARCTPKAGPLRQLPQDLTITR</sequence>
<dbReference type="InterPro" id="IPR027417">
    <property type="entry name" value="P-loop_NTPase"/>
</dbReference>
<feature type="compositionally biased region" description="Acidic residues" evidence="8">
    <location>
        <begin position="766"/>
        <end position="800"/>
    </location>
</feature>
<dbReference type="Gene3D" id="3.40.50.300">
    <property type="entry name" value="P-loop containing nucleotide triphosphate hydrolases"/>
    <property type="match status" value="1"/>
</dbReference>
<dbReference type="InterPro" id="IPR042197">
    <property type="entry name" value="Apaf_helical"/>
</dbReference>
<dbReference type="Pfam" id="PF23559">
    <property type="entry name" value="WHD_DRP"/>
    <property type="match status" value="1"/>
</dbReference>
<organism evidence="14 15">
    <name type="scientific">Urochloa decumbens</name>
    <dbReference type="NCBI Taxonomy" id="240449"/>
    <lineage>
        <taxon>Eukaryota</taxon>
        <taxon>Viridiplantae</taxon>
        <taxon>Streptophyta</taxon>
        <taxon>Embryophyta</taxon>
        <taxon>Tracheophyta</taxon>
        <taxon>Spermatophyta</taxon>
        <taxon>Magnoliopsida</taxon>
        <taxon>Liliopsida</taxon>
        <taxon>Poales</taxon>
        <taxon>Poaceae</taxon>
        <taxon>PACMAD clade</taxon>
        <taxon>Panicoideae</taxon>
        <taxon>Panicodae</taxon>
        <taxon>Paniceae</taxon>
        <taxon>Melinidinae</taxon>
        <taxon>Urochloa</taxon>
    </lineage>
</organism>
<gene>
    <name evidence="14" type="ORF">URODEC1_LOCUS98525</name>
</gene>
<name>A0ABC9ESX6_9POAL</name>
<evidence type="ECO:0000256" key="3">
    <source>
        <dbReference type="ARBA" id="ARBA00022737"/>
    </source>
</evidence>
<dbReference type="InterPro" id="IPR036388">
    <property type="entry name" value="WH-like_DNA-bd_sf"/>
</dbReference>
<dbReference type="InterPro" id="IPR003591">
    <property type="entry name" value="Leu-rich_rpt_typical-subtyp"/>
</dbReference>
<keyword evidence="3" id="KW-0677">Repeat</keyword>
<feature type="domain" description="Disease resistance R13L4/SHOC-2-like LRR" evidence="12">
    <location>
        <begin position="586"/>
        <end position="769"/>
    </location>
</feature>
<dbReference type="Gene3D" id="3.80.10.10">
    <property type="entry name" value="Ribonuclease Inhibitor"/>
    <property type="match status" value="2"/>
</dbReference>
<evidence type="ECO:0000313" key="15">
    <source>
        <dbReference type="Proteomes" id="UP001497457"/>
    </source>
</evidence>
<dbReference type="PANTHER" id="PTHR36766">
    <property type="entry name" value="PLANT BROAD-SPECTRUM MILDEW RESISTANCE PROTEIN RPW8"/>
    <property type="match status" value="1"/>
</dbReference>
<evidence type="ECO:0008006" key="16">
    <source>
        <dbReference type="Google" id="ProtNLM"/>
    </source>
</evidence>
<evidence type="ECO:0000313" key="14">
    <source>
        <dbReference type="EMBL" id="CAL5062817.1"/>
    </source>
</evidence>
<evidence type="ECO:0000256" key="2">
    <source>
        <dbReference type="ARBA" id="ARBA00022614"/>
    </source>
</evidence>
<comment type="similarity">
    <text evidence="1">Belongs to the disease resistance NB-LRR family.</text>
</comment>
<dbReference type="InterPro" id="IPR002182">
    <property type="entry name" value="NB-ARC"/>
</dbReference>
<evidence type="ECO:0000256" key="7">
    <source>
        <dbReference type="ARBA" id="ARBA00023054"/>
    </source>
</evidence>
<dbReference type="SMART" id="SM00369">
    <property type="entry name" value="LRR_TYP"/>
    <property type="match status" value="2"/>
</dbReference>
<proteinExistence type="inferred from homology"/>
<feature type="domain" description="Disease resistance protein winged helix" evidence="11">
    <location>
        <begin position="463"/>
        <end position="537"/>
    </location>
</feature>
<dbReference type="Proteomes" id="UP001497457">
    <property type="component" value="Chromosome 5rd"/>
</dbReference>
<dbReference type="GO" id="GO:0005524">
    <property type="term" value="F:ATP binding"/>
    <property type="evidence" value="ECO:0007669"/>
    <property type="project" value="UniProtKB-KW"/>
</dbReference>
<dbReference type="PANTHER" id="PTHR36766:SF36">
    <property type="entry name" value="AAA+ ATPASE DOMAIN-CONTAINING PROTEIN"/>
    <property type="match status" value="1"/>
</dbReference>
<dbReference type="SUPFAM" id="SSF52058">
    <property type="entry name" value="L domain-like"/>
    <property type="match status" value="1"/>
</dbReference>
<dbReference type="FunFam" id="1.10.10.10:FF:000322">
    <property type="entry name" value="Probable disease resistance protein At1g63360"/>
    <property type="match status" value="1"/>
</dbReference>
<dbReference type="Pfam" id="PF25019">
    <property type="entry name" value="LRR_R13L1-DRL21"/>
    <property type="match status" value="1"/>
</dbReference>
<feature type="domain" description="NB-ARC" evidence="9">
    <location>
        <begin position="218"/>
        <end position="372"/>
    </location>
</feature>
<keyword evidence="2" id="KW-0433">Leucine-rich repeat</keyword>
<dbReference type="Pfam" id="PF18052">
    <property type="entry name" value="Rx_N"/>
    <property type="match status" value="1"/>
</dbReference>
<dbReference type="GO" id="GO:0009626">
    <property type="term" value="P:plant-type hypersensitive response"/>
    <property type="evidence" value="ECO:0007669"/>
    <property type="project" value="UniProtKB-ARBA"/>
</dbReference>
<reference evidence="14" key="1">
    <citation type="submission" date="2024-10" db="EMBL/GenBank/DDBJ databases">
        <authorList>
            <person name="Ryan C."/>
        </authorList>
    </citation>
    <scope>NUCLEOTIDE SEQUENCE [LARGE SCALE GENOMIC DNA]</scope>
</reference>
<keyword evidence="6" id="KW-0067">ATP-binding</keyword>
<dbReference type="GO" id="GO:0002758">
    <property type="term" value="P:innate immune response-activating signaling pathway"/>
    <property type="evidence" value="ECO:0007669"/>
    <property type="project" value="UniProtKB-ARBA"/>
</dbReference>
<dbReference type="Pfam" id="PF00931">
    <property type="entry name" value="NB-ARC"/>
    <property type="match status" value="1"/>
</dbReference>